<dbReference type="Proteomes" id="UP000007799">
    <property type="component" value="Unassembled WGS sequence"/>
</dbReference>
<dbReference type="PANTHER" id="PTHR14549">
    <property type="entry name" value="TRANSMEMBRANE PROTEIN 223"/>
    <property type="match status" value="1"/>
</dbReference>
<dbReference type="RefSeq" id="XP_004997134.1">
    <property type="nucleotide sequence ID" value="XM_004997077.1"/>
</dbReference>
<dbReference type="OrthoDB" id="5950063at2759"/>
<evidence type="ECO:0000313" key="4">
    <source>
        <dbReference type="Proteomes" id="UP000007799"/>
    </source>
</evidence>
<protein>
    <recommendedName>
        <fullName evidence="5">Transmembrane protein 223</fullName>
    </recommendedName>
</protein>
<proteinExistence type="predicted"/>
<feature type="region of interest" description="Disordered" evidence="1">
    <location>
        <begin position="1"/>
        <end position="27"/>
    </location>
</feature>
<keyword evidence="4" id="KW-1185">Reference proteome</keyword>
<dbReference type="GeneID" id="16077729"/>
<sequence length="195" mass="22023">MSSWRRVAGRPHGVPKPGPTFGAKPAVASSQNGSSVLIFHSDRTRFFRLLSFTAIVQSIFWISAASLAPDVREHTDDGSGEKMAFYKRYGLTVACLFMATIFGGMGVMIPRRYVTQLVLKKRQAAPVLQMETYTMFGRRKFEVPANAVDFSTARTSAIGKDMLPFRIQQHRFFYLLDTRVGEVKNHQLLRQIMRA</sequence>
<dbReference type="FunCoup" id="F2U0Z9">
    <property type="interactions" value="425"/>
</dbReference>
<dbReference type="EMBL" id="GL832958">
    <property type="protein sequence ID" value="EGD80573.1"/>
    <property type="molecule type" value="Genomic_DNA"/>
</dbReference>
<dbReference type="PANTHER" id="PTHR14549:SF2">
    <property type="entry name" value="TRANSMEMBRANE PROTEIN 223"/>
    <property type="match status" value="1"/>
</dbReference>
<feature type="transmembrane region" description="Helical" evidence="2">
    <location>
        <begin position="49"/>
        <end position="69"/>
    </location>
</feature>
<dbReference type="AlphaFoldDB" id="F2U0Z9"/>
<dbReference type="KEGG" id="sre:PTSG_01165"/>
<dbReference type="InParanoid" id="F2U0Z9"/>
<evidence type="ECO:0000256" key="1">
    <source>
        <dbReference type="SAM" id="MobiDB-lite"/>
    </source>
</evidence>
<evidence type="ECO:0000313" key="3">
    <source>
        <dbReference type="EMBL" id="EGD80573.1"/>
    </source>
</evidence>
<name>F2U0Z9_SALR5</name>
<evidence type="ECO:0000256" key="2">
    <source>
        <dbReference type="SAM" id="Phobius"/>
    </source>
</evidence>
<reference evidence="3" key="1">
    <citation type="submission" date="2009-08" db="EMBL/GenBank/DDBJ databases">
        <title>Annotation of Salpingoeca rosetta.</title>
        <authorList>
            <consortium name="The Broad Institute Genome Sequencing Platform"/>
            <person name="Russ C."/>
            <person name="Cuomo C."/>
            <person name="Burger G."/>
            <person name="Gray M.W."/>
            <person name="Holland P.W.H."/>
            <person name="King N."/>
            <person name="Lang F.B.F."/>
            <person name="Roger A.J."/>
            <person name="Ruiz-Trillo I."/>
            <person name="Young S.K."/>
            <person name="Zeng Q."/>
            <person name="Gargeya S."/>
            <person name="Alvarado L."/>
            <person name="Berlin A."/>
            <person name="Chapman S.B."/>
            <person name="Chen Z."/>
            <person name="Freedman E."/>
            <person name="Gellesch M."/>
            <person name="Goldberg J."/>
            <person name="Griggs A."/>
            <person name="Gujja S."/>
            <person name="Heilman E."/>
            <person name="Heiman D."/>
            <person name="Howarth C."/>
            <person name="Mehta T."/>
            <person name="Neiman D."/>
            <person name="Pearson M."/>
            <person name="Roberts A."/>
            <person name="Saif S."/>
            <person name="Shea T."/>
            <person name="Shenoy N."/>
            <person name="Sisk P."/>
            <person name="Stolte C."/>
            <person name="Sykes S."/>
            <person name="White J."/>
            <person name="Yandava C."/>
            <person name="Haas B."/>
            <person name="Nusbaum C."/>
            <person name="Birren B."/>
        </authorList>
    </citation>
    <scope>NUCLEOTIDE SEQUENCE [LARGE SCALE GENOMIC DNA]</scope>
    <source>
        <strain evidence="3">ATCC 50818</strain>
    </source>
</reference>
<dbReference type="InterPro" id="IPR026100">
    <property type="entry name" value="Tmem223"/>
</dbReference>
<dbReference type="Pfam" id="PF06979">
    <property type="entry name" value="TMEM70"/>
    <property type="match status" value="1"/>
</dbReference>
<evidence type="ECO:0008006" key="5">
    <source>
        <dbReference type="Google" id="ProtNLM"/>
    </source>
</evidence>
<keyword evidence="2" id="KW-1133">Transmembrane helix</keyword>
<gene>
    <name evidence="3" type="ORF">PTSG_01165</name>
</gene>
<dbReference type="eggNOG" id="ENOG502S0RN">
    <property type="taxonomic scope" value="Eukaryota"/>
</dbReference>
<accession>F2U0Z9</accession>
<keyword evidence="2" id="KW-0472">Membrane</keyword>
<keyword evidence="2" id="KW-0812">Transmembrane</keyword>
<feature type="transmembrane region" description="Helical" evidence="2">
    <location>
        <begin position="89"/>
        <end position="109"/>
    </location>
</feature>
<organism evidence="4">
    <name type="scientific">Salpingoeca rosetta (strain ATCC 50818 / BSB-021)</name>
    <dbReference type="NCBI Taxonomy" id="946362"/>
    <lineage>
        <taxon>Eukaryota</taxon>
        <taxon>Choanoflagellata</taxon>
        <taxon>Craspedida</taxon>
        <taxon>Salpingoecidae</taxon>
        <taxon>Salpingoeca</taxon>
    </lineage>
</organism>
<dbReference type="GO" id="GO:0005739">
    <property type="term" value="C:mitochondrion"/>
    <property type="evidence" value="ECO:0007669"/>
    <property type="project" value="TreeGrafter"/>
</dbReference>
<dbReference type="OMA" id="CERTGFI"/>
<dbReference type="InterPro" id="IPR045325">
    <property type="entry name" value="TMEM70/TMEM186/TMEM223"/>
</dbReference>